<dbReference type="RefSeq" id="WP_329774161.1">
    <property type="nucleotide sequence ID" value="NZ_JAYDYW010000004.1"/>
</dbReference>
<reference evidence="3" key="1">
    <citation type="submission" date="2023-07" db="EMBL/GenBank/DDBJ databases">
        <title>Draft genome sequence of Agarivorans aestuarii strain ZMCS4, a CAZymes producing bacteria isolated from the marine brown algae Clodostephus spongiosus.</title>
        <authorList>
            <person name="Lorente B."/>
            <person name="Cabral C."/>
            <person name="Frias J."/>
            <person name="Faria J."/>
            <person name="Toubarro D."/>
        </authorList>
    </citation>
    <scope>NUCLEOTIDE SEQUENCE [LARGE SCALE GENOMIC DNA]</scope>
    <source>
        <strain evidence="3">ZMCS4</strain>
    </source>
</reference>
<feature type="transmembrane region" description="Helical" evidence="1">
    <location>
        <begin position="16"/>
        <end position="34"/>
    </location>
</feature>
<gene>
    <name evidence="2" type="ORF">SNR37_002137</name>
</gene>
<keyword evidence="1" id="KW-0812">Transmembrane</keyword>
<feature type="transmembrane region" description="Helical" evidence="1">
    <location>
        <begin position="87"/>
        <end position="111"/>
    </location>
</feature>
<organism evidence="2 3">
    <name type="scientific">Agarivorans aestuarii</name>
    <dbReference type="NCBI Taxonomy" id="1563703"/>
    <lineage>
        <taxon>Bacteria</taxon>
        <taxon>Pseudomonadati</taxon>
        <taxon>Pseudomonadota</taxon>
        <taxon>Gammaproteobacteria</taxon>
        <taxon>Alteromonadales</taxon>
        <taxon>Alteromonadaceae</taxon>
        <taxon>Agarivorans</taxon>
    </lineage>
</organism>
<dbReference type="InterPro" id="IPR021354">
    <property type="entry name" value="DUF2975"/>
</dbReference>
<dbReference type="EMBL" id="JAYDYW010000004">
    <property type="protein sequence ID" value="MEE1672727.1"/>
    <property type="molecule type" value="Genomic_DNA"/>
</dbReference>
<name>A0ABU7FZY3_9ALTE</name>
<keyword evidence="3" id="KW-1185">Reference proteome</keyword>
<accession>A0ABU7FZY3</accession>
<feature type="transmembrane region" description="Helical" evidence="1">
    <location>
        <begin position="132"/>
        <end position="153"/>
    </location>
</feature>
<evidence type="ECO:0000313" key="3">
    <source>
        <dbReference type="Proteomes" id="UP001310248"/>
    </source>
</evidence>
<keyword evidence="1" id="KW-1133">Transmembrane helix</keyword>
<protein>
    <submittedName>
        <fullName evidence="2">DUF2975 domain-containing protein</fullName>
    </submittedName>
</protein>
<sequence>MQSLEAISIVGKRMRLILWGLVALILICLVGFPSELGLDIEPMKHSPWVFSFHTVMEMLFGYPELIFEDGQLIDKDMHFAHPEPLSLTMRLVVVAIFFATSLIMASLIWQIDRLFLAYSKGKVFTQETTRSFQYIGWALVALFTVNSVASYLIEQLMFPMKMPNGLPFPPPPPPEDLFGFMPPPPPEDLFGFIPPPHEWVSLEYIQLDFPLLLAGLFMIMVAHVMKLGMQIQADVDATI</sequence>
<feature type="transmembrane region" description="Helical" evidence="1">
    <location>
        <begin position="204"/>
        <end position="222"/>
    </location>
</feature>
<evidence type="ECO:0000256" key="1">
    <source>
        <dbReference type="SAM" id="Phobius"/>
    </source>
</evidence>
<dbReference type="Pfam" id="PF11188">
    <property type="entry name" value="DUF2975"/>
    <property type="match status" value="1"/>
</dbReference>
<keyword evidence="1" id="KW-0472">Membrane</keyword>
<proteinExistence type="predicted"/>
<dbReference type="Proteomes" id="UP001310248">
    <property type="component" value="Unassembled WGS sequence"/>
</dbReference>
<reference evidence="2 3" key="2">
    <citation type="submission" date="2023-12" db="EMBL/GenBank/DDBJ databases">
        <authorList>
            <consortium name="Cladostephus spongiosus"/>
            <person name="Lorente B."/>
            <person name="Cabral C."/>
            <person name="Frias J."/>
            <person name="Faria J."/>
            <person name="Toubarro D."/>
        </authorList>
    </citation>
    <scope>NUCLEOTIDE SEQUENCE [LARGE SCALE GENOMIC DNA]</scope>
    <source>
        <strain evidence="2 3">ZMCS4</strain>
    </source>
</reference>
<comment type="caution">
    <text evidence="2">The sequence shown here is derived from an EMBL/GenBank/DDBJ whole genome shotgun (WGS) entry which is preliminary data.</text>
</comment>
<evidence type="ECO:0000313" key="2">
    <source>
        <dbReference type="EMBL" id="MEE1672727.1"/>
    </source>
</evidence>